<name>A0A498RF08_9FIRM</name>
<proteinExistence type="predicted"/>
<keyword evidence="2" id="KW-1185">Reference proteome</keyword>
<protein>
    <submittedName>
        <fullName evidence="1">Uncharacterized protein</fullName>
    </submittedName>
</protein>
<evidence type="ECO:0000313" key="1">
    <source>
        <dbReference type="EMBL" id="VBB09909.1"/>
    </source>
</evidence>
<dbReference type="EMBL" id="UPPP01000134">
    <property type="protein sequence ID" value="VBB09909.1"/>
    <property type="molecule type" value="Genomic_DNA"/>
</dbReference>
<accession>A0A498RF08</accession>
<dbReference type="RefSeq" id="WP_122630751.1">
    <property type="nucleotide sequence ID" value="NZ_UPPP01000134.1"/>
</dbReference>
<dbReference type="Proteomes" id="UP000277811">
    <property type="component" value="Unassembled WGS sequence"/>
</dbReference>
<evidence type="ECO:0000313" key="2">
    <source>
        <dbReference type="Proteomes" id="UP000277811"/>
    </source>
</evidence>
<organism evidence="1 2">
    <name type="scientific">Lucifera butyrica</name>
    <dbReference type="NCBI Taxonomy" id="1351585"/>
    <lineage>
        <taxon>Bacteria</taxon>
        <taxon>Bacillati</taxon>
        <taxon>Bacillota</taxon>
        <taxon>Negativicutes</taxon>
        <taxon>Veillonellales</taxon>
        <taxon>Veillonellaceae</taxon>
        <taxon>Lucifera</taxon>
    </lineage>
</organism>
<dbReference type="AlphaFoldDB" id="A0A498RF08"/>
<dbReference type="OrthoDB" id="9837593at2"/>
<sequence>MPTIEETADKLVSEGLSAILEPHGFVLRKKRGFKRKIEKCEQELNVQLRQIRGQDAGYVQVCPGFRYEALEVLVADLSGEKLRKGWPSAAANIGNLKPQREFLEWPLTNTTDIFALSNLICSCIREYAFPFWDEFSTINGLVKGYESEDSRLTLAGNSYRWRMSAAYCLQGNHGAAVNVLERWEKGRPSQAIIEQAIRKISNLT</sequence>
<gene>
    <name evidence="1" type="ORF">LUCI_5207</name>
</gene>
<reference evidence="1 2" key="1">
    <citation type="submission" date="2018-06" db="EMBL/GenBank/DDBJ databases">
        <authorList>
            <person name="Strepis N."/>
        </authorList>
    </citation>
    <scope>NUCLEOTIDE SEQUENCE [LARGE SCALE GENOMIC DNA]</scope>
    <source>
        <strain evidence="1">LUCI</strain>
    </source>
</reference>